<feature type="transmembrane region" description="Helical" evidence="9">
    <location>
        <begin position="12"/>
        <end position="35"/>
    </location>
</feature>
<evidence type="ECO:0000313" key="14">
    <source>
        <dbReference type="Proteomes" id="UP000324707"/>
    </source>
</evidence>
<dbReference type="Gene3D" id="3.30.450.20">
    <property type="entry name" value="PAS domain"/>
    <property type="match status" value="1"/>
</dbReference>
<feature type="domain" description="VWFA" evidence="11">
    <location>
        <begin position="375"/>
        <end position="607"/>
    </location>
</feature>
<dbReference type="GO" id="GO:0007165">
    <property type="term" value="P:signal transduction"/>
    <property type="evidence" value="ECO:0007669"/>
    <property type="project" value="UniProtKB-KW"/>
</dbReference>
<reference evidence="13 14" key="1">
    <citation type="journal article" date="1992" name="Lakartidningen">
        <title>[Penicillin V and not amoxicillin is the first choice preparation in acute otitis].</title>
        <authorList>
            <person name="Kamme C."/>
            <person name="Lundgren K."/>
            <person name="Prellner K."/>
        </authorList>
    </citation>
    <scope>NUCLEOTIDE SEQUENCE [LARGE SCALE GENOMIC DNA]</scope>
    <source>
        <strain evidence="13 14">PC5538III-lc</strain>
    </source>
</reference>
<evidence type="ECO:0000259" key="10">
    <source>
        <dbReference type="PROSITE" id="PS50111"/>
    </source>
</evidence>
<evidence type="ECO:0000256" key="9">
    <source>
        <dbReference type="SAM" id="Phobius"/>
    </source>
</evidence>
<dbReference type="InterPro" id="IPR004089">
    <property type="entry name" value="MCPsignal_dom"/>
</dbReference>
<sequence>MKIKKSNRKKGLMNKFLVPFAVFLGIVVICMYIIYRPQYKRLFLNNINVKMKTAAEEVSKWTSSFYSEIDIIEAYSRIPITTDNMLNAFSNILETNPDMADVYFGNTIPMHSPGGIFVTFEANILDANYDQTKRDWFIGAINKNGIYISQPYKTATEKGETVVTFSKAVYTNGYLKGVVGIDVFFSQIAELISNQLEDENTEINIIMQNGMYLTHKDKRNILNEQNNLFSNPLFSSWQNTVSSGNSLIEIKGKEWAGVQNIENVPWMISGHGTTSYFDSLMRKLIIVLIIVVVAFMSVETILVLVVVRPLSETLNRAINITEDMGKGDFNARFEKKLLEKKDQTGMLTKSIDDMQKNIGSVIYKIKQGIDVINNEINKISDGSANLSDRSNSQAAALEELASSIEALSSSLKETARSASEAKNMSEKAYSDTKSGVEAVIQTANNMKEISESSKKISDITKMIQSIAFQTNILALNAAVEAARAGEQGRGFAVVASEIRSLAQTVNDAASNITNIVEDTVNKIEVGNISVTQSSELLSEIEKSVNEVSEVLTGIANSSIQEEDSIHQINQAVIELNNITQENSDMAQESAFSSKEVSDRTENMVEEISYFKFKNDKK</sequence>
<evidence type="ECO:0000256" key="5">
    <source>
        <dbReference type="ARBA" id="ARBA00022989"/>
    </source>
</evidence>
<dbReference type="SUPFAM" id="SSF58104">
    <property type="entry name" value="Methyl-accepting chemotaxis protein (MCP) signaling domain"/>
    <property type="match status" value="1"/>
</dbReference>
<dbReference type="InterPro" id="IPR002035">
    <property type="entry name" value="VWF_A"/>
</dbReference>
<evidence type="ECO:0000256" key="8">
    <source>
        <dbReference type="PROSITE-ProRule" id="PRU00284"/>
    </source>
</evidence>
<evidence type="ECO:0000259" key="11">
    <source>
        <dbReference type="PROSITE" id="PS50234"/>
    </source>
</evidence>
<gene>
    <name evidence="13" type="ORF">EPJ69_08510</name>
</gene>
<dbReference type="InterPro" id="IPR051310">
    <property type="entry name" value="MCP_chemotaxis"/>
</dbReference>
<dbReference type="Pfam" id="PF00015">
    <property type="entry name" value="MCPsignal"/>
    <property type="match status" value="1"/>
</dbReference>
<keyword evidence="8" id="KW-0807">Transducer</keyword>
<dbReference type="InterPro" id="IPR029151">
    <property type="entry name" value="Sensor-like_sf"/>
</dbReference>
<dbReference type="SMART" id="SM00283">
    <property type="entry name" value="MA"/>
    <property type="match status" value="1"/>
</dbReference>
<keyword evidence="2" id="KW-1003">Cell membrane</keyword>
<proteinExistence type="inferred from homology"/>
<dbReference type="PROSITE" id="PS50885">
    <property type="entry name" value="HAMP"/>
    <property type="match status" value="1"/>
</dbReference>
<protein>
    <submittedName>
        <fullName evidence="13">Methyl-accepting chemotaxis protein</fullName>
    </submittedName>
</protein>
<dbReference type="PRINTS" id="PR00260">
    <property type="entry name" value="CHEMTRNSDUCR"/>
</dbReference>
<dbReference type="GO" id="GO:0006935">
    <property type="term" value="P:chemotaxis"/>
    <property type="evidence" value="ECO:0007669"/>
    <property type="project" value="UniProtKB-KW"/>
</dbReference>
<dbReference type="Pfam" id="PF02743">
    <property type="entry name" value="dCache_1"/>
    <property type="match status" value="1"/>
</dbReference>
<dbReference type="Gene3D" id="1.10.287.950">
    <property type="entry name" value="Methyl-accepting chemotaxis protein"/>
    <property type="match status" value="1"/>
</dbReference>
<dbReference type="InterPro" id="IPR003660">
    <property type="entry name" value="HAMP_dom"/>
</dbReference>
<dbReference type="GO" id="GO:0005886">
    <property type="term" value="C:plasma membrane"/>
    <property type="evidence" value="ECO:0007669"/>
    <property type="project" value="UniProtKB-SubCell"/>
</dbReference>
<keyword evidence="4 9" id="KW-0812">Transmembrane</keyword>
<dbReference type="InterPro" id="IPR033479">
    <property type="entry name" value="dCache_1"/>
</dbReference>
<comment type="caution">
    <text evidence="13">The sequence shown here is derived from an EMBL/GenBank/DDBJ whole genome shotgun (WGS) entry which is preliminary data.</text>
</comment>
<evidence type="ECO:0000256" key="6">
    <source>
        <dbReference type="ARBA" id="ARBA00023136"/>
    </source>
</evidence>
<evidence type="ECO:0000259" key="12">
    <source>
        <dbReference type="PROSITE" id="PS50885"/>
    </source>
</evidence>
<evidence type="ECO:0000256" key="4">
    <source>
        <dbReference type="ARBA" id="ARBA00022692"/>
    </source>
</evidence>
<dbReference type="AlphaFoldDB" id="A0A5C8DZJ8"/>
<comment type="subcellular location">
    <subcellularLocation>
        <location evidence="1">Cell membrane</location>
        <topology evidence="1">Multi-pass membrane protein</topology>
    </subcellularLocation>
</comment>
<dbReference type="CDD" id="cd11386">
    <property type="entry name" value="MCP_signal"/>
    <property type="match status" value="1"/>
</dbReference>
<evidence type="ECO:0000313" key="13">
    <source>
        <dbReference type="EMBL" id="TXJ30870.1"/>
    </source>
</evidence>
<dbReference type="CDD" id="cd12913">
    <property type="entry name" value="PDC1_MCP_like"/>
    <property type="match status" value="1"/>
</dbReference>
<keyword evidence="6 9" id="KW-0472">Membrane</keyword>
<dbReference type="PROSITE" id="PS50111">
    <property type="entry name" value="CHEMOTAXIS_TRANSDUC_2"/>
    <property type="match status" value="1"/>
</dbReference>
<dbReference type="PROSITE" id="PS50234">
    <property type="entry name" value="VWFA"/>
    <property type="match status" value="1"/>
</dbReference>
<comment type="similarity">
    <text evidence="7">Belongs to the methyl-accepting chemotaxis (MCP) protein family.</text>
</comment>
<dbReference type="PANTHER" id="PTHR43531:SF11">
    <property type="entry name" value="METHYL-ACCEPTING CHEMOTAXIS PROTEIN 3"/>
    <property type="match status" value="1"/>
</dbReference>
<dbReference type="SUPFAM" id="SSF103190">
    <property type="entry name" value="Sensory domain-like"/>
    <property type="match status" value="1"/>
</dbReference>
<feature type="domain" description="HAMP" evidence="12">
    <location>
        <begin position="308"/>
        <end position="363"/>
    </location>
</feature>
<dbReference type="EMBL" id="SAXX01000022">
    <property type="protein sequence ID" value="TXJ30870.1"/>
    <property type="molecule type" value="Genomic_DNA"/>
</dbReference>
<dbReference type="FunFam" id="1.10.287.950:FF:000001">
    <property type="entry name" value="Methyl-accepting chemotaxis sensory transducer"/>
    <property type="match status" value="1"/>
</dbReference>
<evidence type="ECO:0000256" key="3">
    <source>
        <dbReference type="ARBA" id="ARBA00022500"/>
    </source>
</evidence>
<dbReference type="RefSeq" id="WP_147737041.1">
    <property type="nucleotide sequence ID" value="NZ_SAXX01000022.1"/>
</dbReference>
<evidence type="ECO:0000256" key="7">
    <source>
        <dbReference type="ARBA" id="ARBA00029447"/>
    </source>
</evidence>
<evidence type="ECO:0000256" key="1">
    <source>
        <dbReference type="ARBA" id="ARBA00004651"/>
    </source>
</evidence>
<dbReference type="GO" id="GO:0004888">
    <property type="term" value="F:transmembrane signaling receptor activity"/>
    <property type="evidence" value="ECO:0007669"/>
    <property type="project" value="InterPro"/>
</dbReference>
<keyword evidence="3" id="KW-0145">Chemotaxis</keyword>
<accession>A0A5C8DZJ8</accession>
<keyword evidence="5 9" id="KW-1133">Transmembrane helix</keyword>
<evidence type="ECO:0000256" key="2">
    <source>
        <dbReference type="ARBA" id="ARBA00022475"/>
    </source>
</evidence>
<feature type="transmembrane region" description="Helical" evidence="9">
    <location>
        <begin position="284"/>
        <end position="307"/>
    </location>
</feature>
<dbReference type="PANTHER" id="PTHR43531">
    <property type="entry name" value="PROTEIN ICFG"/>
    <property type="match status" value="1"/>
</dbReference>
<dbReference type="InterPro" id="IPR004090">
    <property type="entry name" value="Chemotax_Me-accpt_rcpt"/>
</dbReference>
<feature type="domain" description="Methyl-accepting transducer" evidence="10">
    <location>
        <begin position="368"/>
        <end position="597"/>
    </location>
</feature>
<organism evidence="13 14">
    <name type="scientific">Brachyspira aalborgi</name>
    <dbReference type="NCBI Taxonomy" id="29522"/>
    <lineage>
        <taxon>Bacteria</taxon>
        <taxon>Pseudomonadati</taxon>
        <taxon>Spirochaetota</taxon>
        <taxon>Spirochaetia</taxon>
        <taxon>Brachyspirales</taxon>
        <taxon>Brachyspiraceae</taxon>
        <taxon>Brachyspira</taxon>
    </lineage>
</organism>
<name>A0A5C8DZJ8_9SPIR</name>
<dbReference type="Proteomes" id="UP000324707">
    <property type="component" value="Unassembled WGS sequence"/>
</dbReference>